<reference evidence="2 3" key="1">
    <citation type="submission" date="2019-03" db="EMBL/GenBank/DDBJ databases">
        <title>First draft genome of Liparis tanakae, snailfish: a comprehensive survey of snailfish specific genes.</title>
        <authorList>
            <person name="Kim W."/>
            <person name="Song I."/>
            <person name="Jeong J.-H."/>
            <person name="Kim D."/>
            <person name="Kim S."/>
            <person name="Ryu S."/>
            <person name="Song J.Y."/>
            <person name="Lee S.K."/>
        </authorList>
    </citation>
    <scope>NUCLEOTIDE SEQUENCE [LARGE SCALE GENOMIC DNA]</scope>
    <source>
        <tissue evidence="2">Muscle</tissue>
    </source>
</reference>
<evidence type="ECO:0000313" key="2">
    <source>
        <dbReference type="EMBL" id="TNN33333.1"/>
    </source>
</evidence>
<dbReference type="EMBL" id="SRLO01002272">
    <property type="protein sequence ID" value="TNN33333.1"/>
    <property type="molecule type" value="Genomic_DNA"/>
</dbReference>
<evidence type="ECO:0000256" key="1">
    <source>
        <dbReference type="SAM" id="MobiDB-lite"/>
    </source>
</evidence>
<evidence type="ECO:0000313" key="3">
    <source>
        <dbReference type="Proteomes" id="UP000314294"/>
    </source>
</evidence>
<comment type="caution">
    <text evidence="2">The sequence shown here is derived from an EMBL/GenBank/DDBJ whole genome shotgun (WGS) entry which is preliminary data.</text>
</comment>
<accession>A0A4Z2EX51</accession>
<gene>
    <name evidence="2" type="ORF">EYF80_056504</name>
</gene>
<dbReference type="AlphaFoldDB" id="A0A4Z2EX51"/>
<feature type="region of interest" description="Disordered" evidence="1">
    <location>
        <begin position="1"/>
        <end position="71"/>
    </location>
</feature>
<dbReference type="OrthoDB" id="8962558at2759"/>
<sequence>MNNVNLNSEHNHQSDDSDSWTEPGDRTRRQNQRTEPGDRTRGQNQGTEPEDRTRGQNQRTEPGDRQLKTPTFTTLALCLSSTWMV</sequence>
<dbReference type="Proteomes" id="UP000314294">
    <property type="component" value="Unassembled WGS sequence"/>
</dbReference>
<name>A0A4Z2EX51_9TELE</name>
<proteinExistence type="predicted"/>
<organism evidence="2 3">
    <name type="scientific">Liparis tanakae</name>
    <name type="common">Tanaka's snailfish</name>
    <dbReference type="NCBI Taxonomy" id="230148"/>
    <lineage>
        <taxon>Eukaryota</taxon>
        <taxon>Metazoa</taxon>
        <taxon>Chordata</taxon>
        <taxon>Craniata</taxon>
        <taxon>Vertebrata</taxon>
        <taxon>Euteleostomi</taxon>
        <taxon>Actinopterygii</taxon>
        <taxon>Neopterygii</taxon>
        <taxon>Teleostei</taxon>
        <taxon>Neoteleostei</taxon>
        <taxon>Acanthomorphata</taxon>
        <taxon>Eupercaria</taxon>
        <taxon>Perciformes</taxon>
        <taxon>Cottioidei</taxon>
        <taxon>Cottales</taxon>
        <taxon>Liparidae</taxon>
        <taxon>Liparis</taxon>
    </lineage>
</organism>
<protein>
    <submittedName>
        <fullName evidence="2">Uncharacterized protein</fullName>
    </submittedName>
</protein>
<keyword evidence="3" id="KW-1185">Reference proteome</keyword>